<dbReference type="EMBL" id="OX597819">
    <property type="protein sequence ID" value="CAI9724825.1"/>
    <property type="molecule type" value="Genomic_DNA"/>
</dbReference>
<keyword evidence="3" id="KW-1185">Reference proteome</keyword>
<name>A0AA36AYV0_OCTVU</name>
<reference evidence="2" key="1">
    <citation type="submission" date="2023-08" db="EMBL/GenBank/DDBJ databases">
        <authorList>
            <person name="Alioto T."/>
            <person name="Alioto T."/>
            <person name="Gomez Garrido J."/>
        </authorList>
    </citation>
    <scope>NUCLEOTIDE SEQUENCE</scope>
</reference>
<accession>A0AA36AYV0</accession>
<evidence type="ECO:0000313" key="3">
    <source>
        <dbReference type="Proteomes" id="UP001162480"/>
    </source>
</evidence>
<feature type="transmembrane region" description="Helical" evidence="1">
    <location>
        <begin position="136"/>
        <end position="161"/>
    </location>
</feature>
<dbReference type="SUPFAM" id="SSF101447">
    <property type="entry name" value="Formin homology 2 domain (FH2 domain)"/>
    <property type="match status" value="1"/>
</dbReference>
<keyword evidence="1" id="KW-0472">Membrane</keyword>
<dbReference type="Proteomes" id="UP001162480">
    <property type="component" value="Chromosome 6"/>
</dbReference>
<keyword evidence="1" id="KW-1133">Transmembrane helix</keyword>
<evidence type="ECO:0000313" key="2">
    <source>
        <dbReference type="EMBL" id="CAI9724825.1"/>
    </source>
</evidence>
<protein>
    <submittedName>
        <fullName evidence="2">Uncharacterized protein</fullName>
    </submittedName>
</protein>
<gene>
    <name evidence="2" type="ORF">OCTVUL_1B012286</name>
</gene>
<evidence type="ECO:0000256" key="1">
    <source>
        <dbReference type="SAM" id="Phobius"/>
    </source>
</evidence>
<keyword evidence="1" id="KW-0812">Transmembrane</keyword>
<sequence>MFINKGRHVCTHVSRSRFQRTLRMGSHFSLMGLHDMVGATDRQGSEEKGKRGAKSDRGNVPFYLVNEMSLFSPPPQPPPPPPPPPPPSSSHRFRFSIALEICSNYTYVDIALKPVIRLYIFIGGKARILLEISYKYFVVVAVAAVLVVVVVVVTLVVVFVVSGQHEITTTQTTKLCNLTALL</sequence>
<dbReference type="AlphaFoldDB" id="A0AA36AYV0"/>
<proteinExistence type="predicted"/>
<organism evidence="2 3">
    <name type="scientific">Octopus vulgaris</name>
    <name type="common">Common octopus</name>
    <dbReference type="NCBI Taxonomy" id="6645"/>
    <lineage>
        <taxon>Eukaryota</taxon>
        <taxon>Metazoa</taxon>
        <taxon>Spiralia</taxon>
        <taxon>Lophotrochozoa</taxon>
        <taxon>Mollusca</taxon>
        <taxon>Cephalopoda</taxon>
        <taxon>Coleoidea</taxon>
        <taxon>Octopodiformes</taxon>
        <taxon>Octopoda</taxon>
        <taxon>Incirrata</taxon>
        <taxon>Octopodidae</taxon>
        <taxon>Octopus</taxon>
    </lineage>
</organism>